<keyword evidence="6 14" id="KW-0963">Cytoplasm</keyword>
<sequence length="388" mass="45106">MCLKVVALFSVLICSTHCLPTVYKYNENKILEPDLVPVSSTVIPLPVYQVSYGLHVVPSLKDEKVEKPEGPITLLTAHSKKKVLKEAKPTSNDVSSVKQESQPIKVIDPSELLRPEPSFAKKPVAQFRDYTIDENDPIKERVRRTYKEMHTHQTVQFVQDKIKTWTKFNHFKSTIKDALIRLNDLVDESDPDVDLPNIVHAFQTAERIRVDYPDLDWFHLTGLIHDVGKVMAFYGEPQWAVVGDTFVVGCDWGEDVVYRDTSFVDNVDGKNPKYNTKFGMYKPNCGLENLTLSWGHDEYLYRFLVHNKTTLPKQALWMIRFHSFYPWHSGNNYSHLTTKNDEEEIRKWVLKFNGYDLYTKSTDIPDIEALWPYYEKLIEKYIPGVLEW</sequence>
<dbReference type="GO" id="GO:0005506">
    <property type="term" value="F:iron ion binding"/>
    <property type="evidence" value="ECO:0007669"/>
    <property type="project" value="InterPro"/>
</dbReference>
<evidence type="ECO:0000256" key="6">
    <source>
        <dbReference type="ARBA" id="ARBA00022490"/>
    </source>
</evidence>
<feature type="binding site" evidence="12">
    <location>
        <begin position="187"/>
        <end position="189"/>
    </location>
    <ligand>
        <name>substrate</name>
    </ligand>
</feature>
<feature type="binding site" evidence="12">
    <location>
        <begin position="243"/>
        <end position="244"/>
    </location>
    <ligand>
        <name>substrate</name>
    </ligand>
</feature>
<dbReference type="SUPFAM" id="SSF109604">
    <property type="entry name" value="HD-domain/PDEase-like"/>
    <property type="match status" value="1"/>
</dbReference>
<feature type="binding site" evidence="12">
    <location>
        <begin position="322"/>
        <end position="323"/>
    </location>
    <ligand>
        <name>substrate</name>
    </ligand>
</feature>
<keyword evidence="7 13" id="KW-0479">Metal-binding</keyword>
<reference evidence="16" key="1">
    <citation type="journal article" date="2020" name="J Insects Food Feed">
        <title>The yellow mealworm (Tenebrio molitor) genome: a resource for the emerging insects as food and feed industry.</title>
        <authorList>
            <person name="Eriksson T."/>
            <person name="Andere A."/>
            <person name="Kelstrup H."/>
            <person name="Emery V."/>
            <person name="Picard C."/>
        </authorList>
    </citation>
    <scope>NUCLEOTIDE SEQUENCE</scope>
    <source>
        <strain evidence="16">Stoneville</strain>
        <tissue evidence="16">Whole head</tissue>
    </source>
</reference>
<evidence type="ECO:0000313" key="16">
    <source>
        <dbReference type="EMBL" id="KAH0811069.1"/>
    </source>
</evidence>
<evidence type="ECO:0000256" key="11">
    <source>
        <dbReference type="ARBA" id="ARBA00048271"/>
    </source>
</evidence>
<dbReference type="PANTHER" id="PTHR12588">
    <property type="entry name" value="MYOINOSITOL OXYGENASE"/>
    <property type="match status" value="1"/>
</dbReference>
<dbReference type="GO" id="GO:0019310">
    <property type="term" value="P:inositol catabolic process"/>
    <property type="evidence" value="ECO:0007669"/>
    <property type="project" value="UniProtKB-UniRule"/>
</dbReference>
<dbReference type="PANTHER" id="PTHR12588:SF0">
    <property type="entry name" value="INOSITOL OXYGENASE"/>
    <property type="match status" value="1"/>
</dbReference>
<feature type="binding site" evidence="12">
    <location>
        <position position="229"/>
    </location>
    <ligand>
        <name>substrate</name>
    </ligand>
</feature>
<feature type="binding site" evidence="13">
    <location>
        <position position="225"/>
    </location>
    <ligand>
        <name>Fe cation</name>
        <dbReference type="ChEBI" id="CHEBI:24875"/>
        <label>1</label>
    </ligand>
</feature>
<evidence type="ECO:0000256" key="10">
    <source>
        <dbReference type="ARBA" id="ARBA00029668"/>
    </source>
</evidence>
<evidence type="ECO:0000256" key="8">
    <source>
        <dbReference type="ARBA" id="ARBA00023002"/>
    </source>
</evidence>
<evidence type="ECO:0000256" key="9">
    <source>
        <dbReference type="ARBA" id="ARBA00023004"/>
    </source>
</evidence>
<dbReference type="EMBL" id="JABDTM020027054">
    <property type="protein sequence ID" value="KAH0811069.1"/>
    <property type="molecule type" value="Genomic_DNA"/>
</dbReference>
<comment type="subcellular location">
    <subcellularLocation>
        <location evidence="1 14">Cytoplasm</location>
    </subcellularLocation>
</comment>
<evidence type="ECO:0000256" key="4">
    <source>
        <dbReference type="ARBA" id="ARBA00011919"/>
    </source>
</evidence>
<feature type="binding site" evidence="13">
    <location>
        <position position="296"/>
    </location>
    <ligand>
        <name>Fe cation</name>
        <dbReference type="ChEBI" id="CHEBI:24875"/>
        <label>1</label>
    </ligand>
</feature>
<feature type="binding site" evidence="13">
    <location>
        <position position="226"/>
    </location>
    <ligand>
        <name>Fe cation</name>
        <dbReference type="ChEBI" id="CHEBI:24875"/>
        <label>1</label>
    </ligand>
</feature>
<gene>
    <name evidence="16" type="ORF">GEV33_011723</name>
</gene>
<comment type="cofactor">
    <cofactor evidence="13 14">
        <name>Fe cation</name>
        <dbReference type="ChEBI" id="CHEBI:24875"/>
    </cofactor>
    <text evidence="13 14">Binds 2 iron ions per subunit.</text>
</comment>
<dbReference type="GO" id="GO:0050113">
    <property type="term" value="F:inositol oxygenase activity"/>
    <property type="evidence" value="ECO:0007669"/>
    <property type="project" value="UniProtKB-UniRule"/>
</dbReference>
<feature type="signal peptide" evidence="15">
    <location>
        <begin position="1"/>
        <end position="18"/>
    </location>
</feature>
<dbReference type="InterPro" id="IPR007828">
    <property type="entry name" value="Inositol_oxygenase"/>
</dbReference>
<evidence type="ECO:0000256" key="14">
    <source>
        <dbReference type="RuleBase" id="RU367039"/>
    </source>
</evidence>
<organism evidence="16 17">
    <name type="scientific">Tenebrio molitor</name>
    <name type="common">Yellow mealworm beetle</name>
    <dbReference type="NCBI Taxonomy" id="7067"/>
    <lineage>
        <taxon>Eukaryota</taxon>
        <taxon>Metazoa</taxon>
        <taxon>Ecdysozoa</taxon>
        <taxon>Arthropoda</taxon>
        <taxon>Hexapoda</taxon>
        <taxon>Insecta</taxon>
        <taxon>Pterygota</taxon>
        <taxon>Neoptera</taxon>
        <taxon>Endopterygota</taxon>
        <taxon>Coleoptera</taxon>
        <taxon>Polyphaga</taxon>
        <taxon>Cucujiformia</taxon>
        <taxon>Tenebrionidae</taxon>
        <taxon>Tenebrio</taxon>
    </lineage>
</organism>
<dbReference type="UniPathway" id="UPA00111">
    <property type="reaction ID" value="UER00527"/>
</dbReference>
<dbReference type="AlphaFoldDB" id="A0A8J6HAG6"/>
<accession>A0A8J6HAG6</accession>
<dbReference type="GO" id="GO:0005737">
    <property type="term" value="C:cytoplasm"/>
    <property type="evidence" value="ECO:0007669"/>
    <property type="project" value="UniProtKB-SubCell"/>
</dbReference>
<dbReference type="Proteomes" id="UP000719412">
    <property type="component" value="Unassembled WGS sequence"/>
</dbReference>
<keyword evidence="8 14" id="KW-0560">Oxidoreductase</keyword>
<feature type="binding site" evidence="13">
    <location>
        <position position="200"/>
    </location>
    <ligand>
        <name>Fe cation</name>
        <dbReference type="ChEBI" id="CHEBI:24875"/>
        <label>1</label>
    </ligand>
</feature>
<evidence type="ECO:0000256" key="15">
    <source>
        <dbReference type="SAM" id="SignalP"/>
    </source>
</evidence>
<evidence type="ECO:0000256" key="2">
    <source>
        <dbReference type="ARBA" id="ARBA00005167"/>
    </source>
</evidence>
<evidence type="ECO:0000256" key="7">
    <source>
        <dbReference type="ARBA" id="ARBA00022723"/>
    </source>
</evidence>
<evidence type="ECO:0000313" key="17">
    <source>
        <dbReference type="Proteomes" id="UP000719412"/>
    </source>
</evidence>
<reference evidence="16" key="2">
    <citation type="submission" date="2021-08" db="EMBL/GenBank/DDBJ databases">
        <authorList>
            <person name="Eriksson T."/>
        </authorList>
    </citation>
    <scope>NUCLEOTIDE SEQUENCE</scope>
    <source>
        <strain evidence="16">Stoneville</strain>
        <tissue evidence="16">Whole head</tissue>
    </source>
</reference>
<comment type="caution">
    <text evidence="16">The sequence shown here is derived from an EMBL/GenBank/DDBJ whole genome shotgun (WGS) entry which is preliminary data.</text>
</comment>
<name>A0A8J6HAG6_TENMO</name>
<evidence type="ECO:0000256" key="3">
    <source>
        <dbReference type="ARBA" id="ARBA00005286"/>
    </source>
</evidence>
<feature type="chain" id="PRO_5035288907" description="Inositol oxygenase" evidence="15">
    <location>
        <begin position="19"/>
        <end position="388"/>
    </location>
</feature>
<dbReference type="EC" id="1.13.99.1" evidence="4 14"/>
<proteinExistence type="inferred from homology"/>
<evidence type="ECO:0000256" key="12">
    <source>
        <dbReference type="PIRSR" id="PIRSR607828-1"/>
    </source>
</evidence>
<comment type="catalytic activity">
    <reaction evidence="11 14">
        <text>myo-inositol + O2 = D-glucuronate + H2O + H(+)</text>
        <dbReference type="Rhea" id="RHEA:23696"/>
        <dbReference type="ChEBI" id="CHEBI:15377"/>
        <dbReference type="ChEBI" id="CHEBI:15378"/>
        <dbReference type="ChEBI" id="CHEBI:15379"/>
        <dbReference type="ChEBI" id="CHEBI:17268"/>
        <dbReference type="ChEBI" id="CHEBI:58720"/>
        <dbReference type="EC" id="1.13.99.1"/>
    </reaction>
</comment>
<feature type="binding site" evidence="12">
    <location>
        <position position="128"/>
    </location>
    <ligand>
        <name>substrate</name>
    </ligand>
</feature>
<feature type="binding site" evidence="13">
    <location>
        <position position="356"/>
    </location>
    <ligand>
        <name>Fe cation</name>
        <dbReference type="ChEBI" id="CHEBI:24875"/>
        <label>1</label>
    </ligand>
</feature>
<keyword evidence="9 13" id="KW-0408">Iron</keyword>
<feature type="binding site" evidence="13">
    <location>
        <position position="322"/>
    </location>
    <ligand>
        <name>Fe cation</name>
        <dbReference type="ChEBI" id="CHEBI:24875"/>
        <label>1</label>
    </ligand>
</feature>
<keyword evidence="15" id="KW-0732">Signal</keyword>
<comment type="pathway">
    <text evidence="2 14">Polyol metabolism; myo-inositol degradation into D-glucuronate; D-glucuronate from myo-inositol: step 1/1.</text>
</comment>
<evidence type="ECO:0000256" key="13">
    <source>
        <dbReference type="PIRSR" id="PIRSR607828-2"/>
    </source>
</evidence>
<dbReference type="Pfam" id="PF05153">
    <property type="entry name" value="MIOX"/>
    <property type="match status" value="1"/>
</dbReference>
<keyword evidence="17" id="KW-1185">Reference proteome</keyword>
<evidence type="ECO:0000256" key="5">
    <source>
        <dbReference type="ARBA" id="ARBA00019269"/>
    </source>
</evidence>
<evidence type="ECO:0000256" key="1">
    <source>
        <dbReference type="ARBA" id="ARBA00004496"/>
    </source>
</evidence>
<protein>
    <recommendedName>
        <fullName evidence="5 14">Inositol oxygenase</fullName>
        <ecNumber evidence="4 14">1.13.99.1</ecNumber>
    </recommendedName>
    <alternativeName>
        <fullName evidence="10 14">Myo-inositol oxygenase</fullName>
    </alternativeName>
</protein>
<comment type="similarity">
    <text evidence="3 14">Belongs to the myo-inositol oxygenase family.</text>
</comment>